<dbReference type="Gene3D" id="2.40.30.170">
    <property type="match status" value="1"/>
</dbReference>
<keyword evidence="2" id="KW-0472">Membrane</keyword>
<comment type="caution">
    <text evidence="5">The sequence shown here is derived from an EMBL/GenBank/DDBJ whole genome shotgun (WGS) entry which is preliminary data.</text>
</comment>
<feature type="domain" description="Multidrug resistance protein MdtA-like barrel-sandwich hybrid" evidence="3">
    <location>
        <begin position="65"/>
        <end position="260"/>
    </location>
</feature>
<dbReference type="PANTHER" id="PTHR30386:SF24">
    <property type="entry name" value="MULTIDRUG RESISTANCE EFFLUX PUMP"/>
    <property type="match status" value="1"/>
</dbReference>
<name>A0A7W6NZW4_9HYPH</name>
<dbReference type="PANTHER" id="PTHR30386">
    <property type="entry name" value="MEMBRANE FUSION SUBUNIT OF EMRAB-TOLC MULTIDRUG EFFLUX PUMP"/>
    <property type="match status" value="1"/>
</dbReference>
<keyword evidence="6" id="KW-1185">Reference proteome</keyword>
<feature type="domain" description="p-hydroxybenzoic acid efflux pump subunit AaeA-like beta-barrel" evidence="4">
    <location>
        <begin position="265"/>
        <end position="355"/>
    </location>
</feature>
<gene>
    <name evidence="5" type="ORF">GGQ66_000670</name>
</gene>
<dbReference type="InterPro" id="IPR058625">
    <property type="entry name" value="MdtA-like_BSH"/>
</dbReference>
<keyword evidence="2" id="KW-1133">Transmembrane helix</keyword>
<proteinExistence type="predicted"/>
<evidence type="ECO:0000259" key="4">
    <source>
        <dbReference type="Pfam" id="PF25963"/>
    </source>
</evidence>
<protein>
    <submittedName>
        <fullName evidence="5">Membrane fusion protein (Multidrug efflux system)</fullName>
    </submittedName>
</protein>
<dbReference type="AlphaFoldDB" id="A0A7W6NZW4"/>
<dbReference type="EMBL" id="JACIDU010000002">
    <property type="protein sequence ID" value="MBB4102142.1"/>
    <property type="molecule type" value="Genomic_DNA"/>
</dbReference>
<sequence>MADVAEKVAPGVEATAGKARKGPKPIVVLLLAGFVGLGGWYGYGWWKDGRFLVSTDDAYVSGDIAVIAPKISGYIAKVNATENQFVKAGDPLVTLDDGDYRLAVRQAEAAIATEELSLDRIDAQIVGAKAALEQANAQKVALEAALRGAVINRDRAEALQEKDVGTTASRDNARIAFDQAAANLAAGGAAVAAADANIRLLETQRKEAASTLATLNISLEKATRDLEFTVLRAPYDGIAGNFAVQTGDYVTVGKRLAALVPSDALYIDANFKETQIEHIVPGSKVRITVDAAKGRELEGTVESISPASGSVFSMLPAENATGNFTKIVQRVPVRIALPKEALGEGWLRAGLSTVVDVDTRTAPSKVAAAQ</sequence>
<dbReference type="Proteomes" id="UP000584824">
    <property type="component" value="Unassembled WGS sequence"/>
</dbReference>
<keyword evidence="2" id="KW-0812">Transmembrane</keyword>
<reference evidence="5 6" key="1">
    <citation type="submission" date="2020-08" db="EMBL/GenBank/DDBJ databases">
        <title>Genomic Encyclopedia of Type Strains, Phase IV (KMG-IV): sequencing the most valuable type-strain genomes for metagenomic binning, comparative biology and taxonomic classification.</title>
        <authorList>
            <person name="Goeker M."/>
        </authorList>
    </citation>
    <scope>NUCLEOTIDE SEQUENCE [LARGE SCALE GENOMIC DNA]</scope>
    <source>
        <strain evidence="5 6">DSM 26385</strain>
    </source>
</reference>
<dbReference type="InterPro" id="IPR058634">
    <property type="entry name" value="AaeA-lik-b-barrel"/>
</dbReference>
<feature type="transmembrane region" description="Helical" evidence="2">
    <location>
        <begin position="26"/>
        <end position="46"/>
    </location>
</feature>
<organism evidence="5 6">
    <name type="scientific">Allorhizobium borbori</name>
    <dbReference type="NCBI Taxonomy" id="485907"/>
    <lineage>
        <taxon>Bacteria</taxon>
        <taxon>Pseudomonadati</taxon>
        <taxon>Pseudomonadota</taxon>
        <taxon>Alphaproteobacteria</taxon>
        <taxon>Hyphomicrobiales</taxon>
        <taxon>Rhizobiaceae</taxon>
        <taxon>Rhizobium/Agrobacterium group</taxon>
        <taxon>Allorhizobium</taxon>
    </lineage>
</organism>
<evidence type="ECO:0000256" key="2">
    <source>
        <dbReference type="SAM" id="Phobius"/>
    </source>
</evidence>
<keyword evidence="1" id="KW-0175">Coiled coil</keyword>
<dbReference type="InterPro" id="IPR050739">
    <property type="entry name" value="MFP"/>
</dbReference>
<evidence type="ECO:0000256" key="1">
    <source>
        <dbReference type="SAM" id="Coils"/>
    </source>
</evidence>
<feature type="coiled-coil region" evidence="1">
    <location>
        <begin position="104"/>
        <end position="152"/>
    </location>
</feature>
<evidence type="ECO:0000259" key="3">
    <source>
        <dbReference type="Pfam" id="PF25917"/>
    </source>
</evidence>
<dbReference type="Gene3D" id="2.40.50.100">
    <property type="match status" value="1"/>
</dbReference>
<dbReference type="SUPFAM" id="SSF111369">
    <property type="entry name" value="HlyD-like secretion proteins"/>
    <property type="match status" value="2"/>
</dbReference>
<dbReference type="RefSeq" id="WP_183789380.1">
    <property type="nucleotide sequence ID" value="NZ_JACIDU010000002.1"/>
</dbReference>
<evidence type="ECO:0000313" key="5">
    <source>
        <dbReference type="EMBL" id="MBB4102142.1"/>
    </source>
</evidence>
<evidence type="ECO:0000313" key="6">
    <source>
        <dbReference type="Proteomes" id="UP000584824"/>
    </source>
</evidence>
<dbReference type="Pfam" id="PF25917">
    <property type="entry name" value="BSH_RND"/>
    <property type="match status" value="1"/>
</dbReference>
<accession>A0A7W6NZW4</accession>
<dbReference type="Gene3D" id="1.10.287.470">
    <property type="entry name" value="Helix hairpin bin"/>
    <property type="match status" value="1"/>
</dbReference>
<dbReference type="GO" id="GO:0055085">
    <property type="term" value="P:transmembrane transport"/>
    <property type="evidence" value="ECO:0007669"/>
    <property type="project" value="InterPro"/>
</dbReference>
<dbReference type="Pfam" id="PF25963">
    <property type="entry name" value="Beta-barrel_AAEA"/>
    <property type="match status" value="1"/>
</dbReference>